<accession>A0ABR1URV9</accession>
<reference evidence="1 2" key="1">
    <citation type="submission" date="2023-01" db="EMBL/GenBank/DDBJ databases">
        <title>Analysis of 21 Apiospora genomes using comparative genomics revels a genus with tremendous synthesis potential of carbohydrate active enzymes and secondary metabolites.</title>
        <authorList>
            <person name="Sorensen T."/>
        </authorList>
    </citation>
    <scope>NUCLEOTIDE SEQUENCE [LARGE SCALE GENOMIC DNA]</scope>
    <source>
        <strain evidence="1 2">CBS 135458</strain>
    </source>
</reference>
<protein>
    <submittedName>
        <fullName evidence="1">FAD binding domain protein</fullName>
    </submittedName>
</protein>
<proteinExistence type="predicted"/>
<comment type="caution">
    <text evidence="1">The sequence shown here is derived from an EMBL/GenBank/DDBJ whole genome shotgun (WGS) entry which is preliminary data.</text>
</comment>
<evidence type="ECO:0000313" key="2">
    <source>
        <dbReference type="Proteomes" id="UP001480595"/>
    </source>
</evidence>
<dbReference type="Proteomes" id="UP001480595">
    <property type="component" value="Unassembled WGS sequence"/>
</dbReference>
<name>A0ABR1URV9_9PEZI</name>
<dbReference type="RefSeq" id="XP_066714929.1">
    <property type="nucleotide sequence ID" value="XM_066859442.1"/>
</dbReference>
<dbReference type="GeneID" id="92092505"/>
<organism evidence="1 2">
    <name type="scientific">Apiospora phragmitis</name>
    <dbReference type="NCBI Taxonomy" id="2905665"/>
    <lineage>
        <taxon>Eukaryota</taxon>
        <taxon>Fungi</taxon>
        <taxon>Dikarya</taxon>
        <taxon>Ascomycota</taxon>
        <taxon>Pezizomycotina</taxon>
        <taxon>Sordariomycetes</taxon>
        <taxon>Xylariomycetidae</taxon>
        <taxon>Amphisphaeriales</taxon>
        <taxon>Apiosporaceae</taxon>
        <taxon>Apiospora</taxon>
    </lineage>
</organism>
<evidence type="ECO:0000313" key="1">
    <source>
        <dbReference type="EMBL" id="KAK8061667.1"/>
    </source>
</evidence>
<gene>
    <name evidence="1" type="ORF">PG994_008033</name>
</gene>
<dbReference type="EMBL" id="JAQQWL010000008">
    <property type="protein sequence ID" value="KAK8061667.1"/>
    <property type="molecule type" value="Genomic_DNA"/>
</dbReference>
<sequence length="286" mass="30851">MALASCCDALSSALAGNVFLPNTADYASANNKRWSFTSVLSPSCVVAPATTQDRYTKANNKDQSAGMQTIFKLGSDGNDQAEALYGHHLGLTSMAPVPILSPAIFNELLMIQPQTIAIAAPLPINVLSGVPQAAQADGYRDGLATITFQNDQNTINAVHSVTQGICSQVADIPNLDCFWSYVPLPDAVTANSLKRGRNLLGLEKKRIDRMVVFFSPRWQDALYDDRMANVSKAWYSQAKAATVAQGTADDFLYLNFAGGFQDPISSYGADNLAFLRRGAFLTTRPK</sequence>
<keyword evidence="2" id="KW-1185">Reference proteome</keyword>